<feature type="region of interest" description="Disordered" evidence="1">
    <location>
        <begin position="265"/>
        <end position="291"/>
    </location>
</feature>
<proteinExistence type="predicted"/>
<evidence type="ECO:0000313" key="3">
    <source>
        <dbReference type="EMBL" id="KAA6388982.1"/>
    </source>
</evidence>
<reference evidence="3 4" key="1">
    <citation type="submission" date="2019-03" db="EMBL/GenBank/DDBJ databases">
        <title>Single cell metagenomics reveals metabolic interactions within the superorganism composed of flagellate Streblomastix strix and complex community of Bacteroidetes bacteria on its surface.</title>
        <authorList>
            <person name="Treitli S.C."/>
            <person name="Kolisko M."/>
            <person name="Husnik F."/>
            <person name="Keeling P."/>
            <person name="Hampl V."/>
        </authorList>
    </citation>
    <scope>NUCLEOTIDE SEQUENCE [LARGE SCALE GENOMIC DNA]</scope>
    <source>
        <strain evidence="3">ST1C</strain>
    </source>
</reference>
<feature type="domain" description="Inositol polyphosphate-related phosphatase" evidence="2">
    <location>
        <begin position="612"/>
        <end position="955"/>
    </location>
</feature>
<sequence length="1003" mass="114832">YDLSLNCFNFSSFSFTSSSYYSLFFLFFSQNDAGSSSKCGGSALLTFHVNMITPPAPAPVLGLEQRLSQIPDIIVFGLEEVALNVWGILLENTGKAEQWGNALLNGVNKTVGEYLLEGANADEQEGLRQFAALALIVIAKNSLKENITDVMIEKVGVGLRDKMGNKGAVALRMALCWKDQEKQQQQLNQNQNQGLDQVAHMTAKQKNVQERVYEEMKIRRRLLFNLPSPDKLTLPYKKSRHSLFFLRHKDFDVAPGFLKEQSQLFMPKNSYNNQEENEEDEEEDYDDESSDISDIDEEAAHSGEDERVRGSGKANFQNWKVEEINEQIKNSEIEAKFKNKSKNQEKLMYNQFKNQFLNQIAGTEKNELPPSFPTNFLQPQYNTTNMPVPNSISIQKQHQSANMDENQKQQNSNQQNNQQSQSTMSTTTSASSVVNETVESIFSQGTYNAHASVPVKFVSRLNPIEKNSLKTPFFSQNQPFPTSPYITAPSSSSHFNSSLSISQVHKPSSSTVPLKNALSKSYTNQSANVIQQATLSIFDHDNIFFFGDLNYRIKLESKNKLDGKKDKKSKQSNLKQNNNKQENDKKKIDKESSQDMDKSEELKITDTIKKEKDNQDNKNSENKSKDEDQKTQTQILSDADKIFYAARQLKKVVFSYSAKTHDQINLHKEGSSNDFEISGLGDEKKAQQLWLQQQRGRIQKGKKMNVDESNIQQLGQYQQQIHQLSLSPTHRPSLSPQPQSQPRNQINQSSQPNSNQQSQTPSRSHHQHSPSSPQIQQHLSPSKNIIKNFNVSNITYATFPIIITKSKAIVNESAQEIQRQSILPFAPLPEFDYKDYPLQFLLMNDELRRQMKNKTTFNGFREGTIKFRPTYKFKKNTLDYSNNKNKVRPPAYCDRILWFAGDDDDETIERTKEEEDELRTAPKLVQVEYDSIEYSRISDHIPVFAHFHLFLPEKQQEEVKYLENDQQNKDLNQMVHKENNSQMVLSGTLLDENEWNVSPNDQK</sequence>
<evidence type="ECO:0000256" key="1">
    <source>
        <dbReference type="SAM" id="MobiDB-lite"/>
    </source>
</evidence>
<dbReference type="OrthoDB" id="62798at2759"/>
<feature type="compositionally biased region" description="Basic and acidic residues" evidence="1">
    <location>
        <begin position="581"/>
        <end position="630"/>
    </location>
</feature>
<feature type="compositionally biased region" description="Acidic residues" evidence="1">
    <location>
        <begin position="275"/>
        <end position="291"/>
    </location>
</feature>
<dbReference type="InterPro" id="IPR046985">
    <property type="entry name" value="IP5"/>
</dbReference>
<feature type="region of interest" description="Disordered" evidence="1">
    <location>
        <begin position="727"/>
        <end position="777"/>
    </location>
</feature>
<gene>
    <name evidence="3" type="ORF">EZS28_015490</name>
</gene>
<dbReference type="GO" id="GO:0004439">
    <property type="term" value="F:phosphatidylinositol-4,5-bisphosphate 5-phosphatase activity"/>
    <property type="evidence" value="ECO:0007669"/>
    <property type="project" value="TreeGrafter"/>
</dbReference>
<dbReference type="InterPro" id="IPR036691">
    <property type="entry name" value="Endo/exonu/phosph_ase_sf"/>
</dbReference>
<protein>
    <recommendedName>
        <fullName evidence="2">Inositol polyphosphate-related phosphatase domain-containing protein</fullName>
    </recommendedName>
</protein>
<feature type="region of interest" description="Disordered" evidence="1">
    <location>
        <begin position="395"/>
        <end position="430"/>
    </location>
</feature>
<feature type="compositionally biased region" description="Low complexity" evidence="1">
    <location>
        <begin position="408"/>
        <end position="430"/>
    </location>
</feature>
<dbReference type="SUPFAM" id="SSF56219">
    <property type="entry name" value="DNase I-like"/>
    <property type="match status" value="2"/>
</dbReference>
<dbReference type="Gene3D" id="3.60.10.10">
    <property type="entry name" value="Endonuclease/exonuclease/phosphatase"/>
    <property type="match status" value="3"/>
</dbReference>
<feature type="compositionally biased region" description="Low complexity" evidence="1">
    <location>
        <begin position="571"/>
        <end position="580"/>
    </location>
</feature>
<dbReference type="EMBL" id="SNRW01003759">
    <property type="protein sequence ID" value="KAA6388982.1"/>
    <property type="molecule type" value="Genomic_DNA"/>
</dbReference>
<dbReference type="InterPro" id="IPR000300">
    <property type="entry name" value="IPPc"/>
</dbReference>
<dbReference type="SMART" id="SM00128">
    <property type="entry name" value="IPPc"/>
    <property type="match status" value="1"/>
</dbReference>
<evidence type="ECO:0000259" key="2">
    <source>
        <dbReference type="SMART" id="SM00128"/>
    </source>
</evidence>
<organism evidence="3 4">
    <name type="scientific">Streblomastix strix</name>
    <dbReference type="NCBI Taxonomy" id="222440"/>
    <lineage>
        <taxon>Eukaryota</taxon>
        <taxon>Metamonada</taxon>
        <taxon>Preaxostyla</taxon>
        <taxon>Oxymonadida</taxon>
        <taxon>Streblomastigidae</taxon>
        <taxon>Streblomastix</taxon>
    </lineage>
</organism>
<dbReference type="Pfam" id="PF22669">
    <property type="entry name" value="Exo_endo_phos2"/>
    <property type="match status" value="2"/>
</dbReference>
<dbReference type="AlphaFoldDB" id="A0A5J4W2V4"/>
<feature type="non-terminal residue" evidence="3">
    <location>
        <position position="1"/>
    </location>
</feature>
<evidence type="ECO:0000313" key="4">
    <source>
        <dbReference type="Proteomes" id="UP000324800"/>
    </source>
</evidence>
<feature type="compositionally biased region" description="Polar residues" evidence="1">
    <location>
        <begin position="395"/>
        <end position="404"/>
    </location>
</feature>
<dbReference type="PANTHER" id="PTHR11200">
    <property type="entry name" value="INOSITOL 5-PHOSPHATASE"/>
    <property type="match status" value="1"/>
</dbReference>
<dbReference type="Proteomes" id="UP000324800">
    <property type="component" value="Unassembled WGS sequence"/>
</dbReference>
<feature type="region of interest" description="Disordered" evidence="1">
    <location>
        <begin position="560"/>
        <end position="632"/>
    </location>
</feature>
<accession>A0A5J4W2V4</accession>
<comment type="caution">
    <text evidence="3">The sequence shown here is derived from an EMBL/GenBank/DDBJ whole genome shotgun (WGS) entry which is preliminary data.</text>
</comment>
<feature type="compositionally biased region" description="Low complexity" evidence="1">
    <location>
        <begin position="727"/>
        <end position="762"/>
    </location>
</feature>
<dbReference type="GO" id="GO:0046856">
    <property type="term" value="P:phosphatidylinositol dephosphorylation"/>
    <property type="evidence" value="ECO:0007669"/>
    <property type="project" value="InterPro"/>
</dbReference>
<name>A0A5J4W2V4_9EUKA</name>